<gene>
    <name evidence="2" type="ORF">FH603_5381</name>
</gene>
<keyword evidence="1" id="KW-0732">Signal</keyword>
<dbReference type="Proteomes" id="UP000700732">
    <property type="component" value="Unassembled WGS sequence"/>
</dbReference>
<proteinExistence type="predicted"/>
<keyword evidence="3" id="KW-1185">Reference proteome</keyword>
<dbReference type="RefSeq" id="WP_186741765.1">
    <property type="nucleotide sequence ID" value="NZ_VFIA01000062.1"/>
</dbReference>
<evidence type="ECO:0000313" key="3">
    <source>
        <dbReference type="Proteomes" id="UP000700732"/>
    </source>
</evidence>
<comment type="caution">
    <text evidence="2">The sequence shown here is derived from an EMBL/GenBank/DDBJ whole genome shotgun (WGS) entry which is preliminary data.</text>
</comment>
<sequence length="398" mass="45916">MKIIVLISSLAISMTTQAQVYKERIGFTLESIAEIDIGWIKIYNRPITPTGKTLSTRVYSAKQIGYSQQFIEWMQQSYLPKGCLDGAGYYQNAIPKFSGTNSLLGNAINEHLAALPHMYGAFSRMYMYLKKDENGKFVPQNNFAAYWRIEANQLQHISMPVSFISSADDYYFVIPDFSSNSKGYSYDDKAASNLMNFDKYLKDYKHFYIPPKIVEDDQQYVVILSKNNELPFEKVTIGEFFTQAEKQFPGWQKITPVSTENFSLAQKNLTRLKENYKSKWNNIAEIKLSNNQIELQDFVNAKEGNTDIFDNLDIYGKEGAMPTFPILKVKKTALALCKTDQPQWLVIRWTMGMPNASFNKYLHESILNNFNFDYVYNYFFGKNKVVEVYKPLRSPTGK</sequence>
<evidence type="ECO:0000313" key="2">
    <source>
        <dbReference type="EMBL" id="MBC3794849.1"/>
    </source>
</evidence>
<organism evidence="2 3">
    <name type="scientific">Spirosoma utsteinense</name>
    <dbReference type="NCBI Taxonomy" id="2585773"/>
    <lineage>
        <taxon>Bacteria</taxon>
        <taxon>Pseudomonadati</taxon>
        <taxon>Bacteroidota</taxon>
        <taxon>Cytophagia</taxon>
        <taxon>Cytophagales</taxon>
        <taxon>Cytophagaceae</taxon>
        <taxon>Spirosoma</taxon>
    </lineage>
</organism>
<dbReference type="EMBL" id="VFIA01000062">
    <property type="protein sequence ID" value="MBC3794849.1"/>
    <property type="molecule type" value="Genomic_DNA"/>
</dbReference>
<name>A0ABR6WE74_9BACT</name>
<reference evidence="2 3" key="1">
    <citation type="submission" date="2019-06" db="EMBL/GenBank/DDBJ databases">
        <title>Spirosoma utsteinense sp. nov. isolated from Antarctic ice-free soils.</title>
        <authorList>
            <person name="Tahon G."/>
        </authorList>
    </citation>
    <scope>NUCLEOTIDE SEQUENCE [LARGE SCALE GENOMIC DNA]</scope>
    <source>
        <strain evidence="2 3">LMG 31447</strain>
    </source>
</reference>
<feature type="chain" id="PRO_5046461624" evidence="1">
    <location>
        <begin position="19"/>
        <end position="398"/>
    </location>
</feature>
<feature type="signal peptide" evidence="1">
    <location>
        <begin position="1"/>
        <end position="18"/>
    </location>
</feature>
<protein>
    <submittedName>
        <fullName evidence="2">Uncharacterized protein</fullName>
    </submittedName>
</protein>
<evidence type="ECO:0000256" key="1">
    <source>
        <dbReference type="SAM" id="SignalP"/>
    </source>
</evidence>
<accession>A0ABR6WE74</accession>